<evidence type="ECO:0000259" key="5">
    <source>
        <dbReference type="Pfam" id="PF08573"/>
    </source>
</evidence>
<dbReference type="InterPro" id="IPR033316">
    <property type="entry name" value="RBBP8-like"/>
</dbReference>
<feature type="region of interest" description="Disordered" evidence="4">
    <location>
        <begin position="63"/>
        <end position="90"/>
    </location>
</feature>
<dbReference type="GO" id="GO:0003684">
    <property type="term" value="F:damaged DNA binding"/>
    <property type="evidence" value="ECO:0007669"/>
    <property type="project" value="TreeGrafter"/>
</dbReference>
<dbReference type="Proteomes" id="UP001153365">
    <property type="component" value="Unassembled WGS sequence"/>
</dbReference>
<feature type="region of interest" description="Disordered" evidence="4">
    <location>
        <begin position="126"/>
        <end position="165"/>
    </location>
</feature>
<dbReference type="GO" id="GO:0005634">
    <property type="term" value="C:nucleus"/>
    <property type="evidence" value="ECO:0007669"/>
    <property type="project" value="UniProtKB-SubCell"/>
</dbReference>
<proteinExistence type="predicted"/>
<feature type="domain" description="DNA endonuclease activator Ctp1 C-terminal" evidence="5">
    <location>
        <begin position="697"/>
        <end position="731"/>
    </location>
</feature>
<dbReference type="EMBL" id="CALTRL010005741">
    <property type="protein sequence ID" value="CAH7685712.1"/>
    <property type="molecule type" value="Genomic_DNA"/>
</dbReference>
<evidence type="ECO:0000313" key="6">
    <source>
        <dbReference type="EMBL" id="CAH7685712.1"/>
    </source>
</evidence>
<keyword evidence="7" id="KW-1185">Reference proteome</keyword>
<feature type="compositionally biased region" description="Low complexity" evidence="4">
    <location>
        <begin position="136"/>
        <end position="149"/>
    </location>
</feature>
<dbReference type="AlphaFoldDB" id="A0AAV0BEN1"/>
<evidence type="ECO:0000256" key="2">
    <source>
        <dbReference type="ARBA" id="ARBA00022763"/>
    </source>
</evidence>
<dbReference type="PANTHER" id="PTHR15107:SF0">
    <property type="entry name" value="DNA ENDONUCLEASE ACTIVATOR CTP1 C-TERMINAL DOMAIN-CONTAINING PROTEIN"/>
    <property type="match status" value="1"/>
</dbReference>
<evidence type="ECO:0000256" key="3">
    <source>
        <dbReference type="ARBA" id="ARBA00023242"/>
    </source>
</evidence>
<comment type="subcellular location">
    <subcellularLocation>
        <location evidence="1">Nucleus</location>
    </subcellularLocation>
</comment>
<organism evidence="6 7">
    <name type="scientific">Phakopsora pachyrhizi</name>
    <name type="common">Asian soybean rust disease fungus</name>
    <dbReference type="NCBI Taxonomy" id="170000"/>
    <lineage>
        <taxon>Eukaryota</taxon>
        <taxon>Fungi</taxon>
        <taxon>Dikarya</taxon>
        <taxon>Basidiomycota</taxon>
        <taxon>Pucciniomycotina</taxon>
        <taxon>Pucciniomycetes</taxon>
        <taxon>Pucciniales</taxon>
        <taxon>Phakopsoraceae</taxon>
        <taxon>Phakopsora</taxon>
    </lineage>
</organism>
<dbReference type="Pfam" id="PF08573">
    <property type="entry name" value="SAE2"/>
    <property type="match status" value="1"/>
</dbReference>
<protein>
    <submittedName>
        <fullName evidence="6">Expressed protein</fullName>
    </submittedName>
</protein>
<sequence length="768" mass="86696">MEDLFQLLGYCDQSELEQWIAKNGPGLVIPLRGGSPDTRNDPTIHELREEVLRLRRGLENLSKGLGKSTERSSTLDENARLQSENKQLSKTLADEREKFEKERKGWKKFKQKYASRLASYIRSKESVTSACDPNPKATSSSSTAKASVVEVERKPPRKNTIDDHGFTNEIPGVRLDCESSFTPKNCSILLQNFGTKFSPHVKALEEFETNFIAQAPEDHPKEPVGVSTTNQDVSRITSDKFAITSNHKLSEVKLQVGGSAVNNISCSERLVIQDDNDAERMGIICNSRDNSECLSTKACNSNKLFPCSARVKSGVREQNMRKKYTNSSSRKRTPPGKLRMGTDQLILRYSPARSNSSHRVKPHENHIVLKKSPKSSVLLESTASKQVETPRHDLPTPRWIKYSDRQSRKSCSIWKDDEEEDNEVTLSSINRPHKAENLINRDLIKNNDSLLLSKSKLPLVSKEKHCPGDFFQSTLSSKKCWTGKIASNNNGGEVDVFGSLISNSINVKHPRETLDNPFNQQNFSDLPSEPLDRIQPFDPSLGFPPTPHLLQKQQRSLEATSATDLTADNLHNFDDLVDVSTSNGERELHIANDENRRRSCAQKQTRSIHLQKSANLEIELNTRKRSFSALNKNQSDCHLRFEIDPKANFGVGHVFDEVGRGKHVRKTMRGKDCECCSGYYEQAAKDFKKVPGIDIREISDHQNLISRHRHFNPPPPTPPHYWQLGFPDTQQVDAINERAAELQQQKIKKMEAQACDGKGPYKIVKQSK</sequence>
<name>A0AAV0BEN1_PHAPC</name>
<accession>A0AAV0BEN1</accession>
<dbReference type="GO" id="GO:0010792">
    <property type="term" value="P:DNA double-strand break processing involved in repair via single-strand annealing"/>
    <property type="evidence" value="ECO:0007669"/>
    <property type="project" value="TreeGrafter"/>
</dbReference>
<comment type="caution">
    <text evidence="6">The sequence shown here is derived from an EMBL/GenBank/DDBJ whole genome shotgun (WGS) entry which is preliminary data.</text>
</comment>
<evidence type="ECO:0000256" key="1">
    <source>
        <dbReference type="ARBA" id="ARBA00004123"/>
    </source>
</evidence>
<feature type="compositionally biased region" description="Basic and acidic residues" evidence="4">
    <location>
        <begin position="68"/>
        <end position="79"/>
    </location>
</feature>
<gene>
    <name evidence="6" type="ORF">PPACK8108_LOCUS20283</name>
</gene>
<feature type="compositionally biased region" description="Polar residues" evidence="4">
    <location>
        <begin position="80"/>
        <end position="90"/>
    </location>
</feature>
<dbReference type="PANTHER" id="PTHR15107">
    <property type="entry name" value="RETINOBLASTOMA BINDING PROTEIN 8"/>
    <property type="match status" value="1"/>
</dbReference>
<feature type="compositionally biased region" description="Basic and acidic residues" evidence="4">
    <location>
        <begin position="150"/>
        <end position="165"/>
    </location>
</feature>
<evidence type="ECO:0000256" key="4">
    <source>
        <dbReference type="SAM" id="MobiDB-lite"/>
    </source>
</evidence>
<reference evidence="6" key="1">
    <citation type="submission" date="2022-06" db="EMBL/GenBank/DDBJ databases">
        <authorList>
            <consortium name="SYNGENTA / RWTH Aachen University"/>
        </authorList>
    </citation>
    <scope>NUCLEOTIDE SEQUENCE</scope>
</reference>
<keyword evidence="2" id="KW-0227">DNA damage</keyword>
<keyword evidence="3" id="KW-0539">Nucleus</keyword>
<evidence type="ECO:0000313" key="7">
    <source>
        <dbReference type="Proteomes" id="UP001153365"/>
    </source>
</evidence>
<dbReference type="InterPro" id="IPR013882">
    <property type="entry name" value="Ctp1_C"/>
</dbReference>